<reference evidence="1" key="1">
    <citation type="journal article" date="2022" name="bioRxiv">
        <title>Sequencing and chromosome-scale assembly of the giantPleurodeles waltlgenome.</title>
        <authorList>
            <person name="Brown T."/>
            <person name="Elewa A."/>
            <person name="Iarovenko S."/>
            <person name="Subramanian E."/>
            <person name="Araus A.J."/>
            <person name="Petzold A."/>
            <person name="Susuki M."/>
            <person name="Suzuki K.-i.T."/>
            <person name="Hayashi T."/>
            <person name="Toyoda A."/>
            <person name="Oliveira C."/>
            <person name="Osipova E."/>
            <person name="Leigh N.D."/>
            <person name="Simon A."/>
            <person name="Yun M.H."/>
        </authorList>
    </citation>
    <scope>NUCLEOTIDE SEQUENCE</scope>
    <source>
        <strain evidence="1">20211129_DDA</strain>
        <tissue evidence="1">Liver</tissue>
    </source>
</reference>
<protein>
    <submittedName>
        <fullName evidence="1">Uncharacterized protein</fullName>
    </submittedName>
</protein>
<dbReference type="EMBL" id="JANPWB010000002">
    <property type="protein sequence ID" value="KAJ1206468.1"/>
    <property type="molecule type" value="Genomic_DNA"/>
</dbReference>
<sequence>MSIVGTIMKELEEYAEDETVKDLLVKIEKSLHEYEEAIMESKACKFTWNRLDYQYGHIYKFDKKLKQLRINEKIDNPIYEKVSKSGGRSDAGTSADETPMEQMDFHKELCLLRKTT</sequence>
<comment type="caution">
    <text evidence="1">The sequence shown here is derived from an EMBL/GenBank/DDBJ whole genome shotgun (WGS) entry which is preliminary data.</text>
</comment>
<name>A0AAV7W1K2_PLEWA</name>
<dbReference type="AlphaFoldDB" id="A0AAV7W1K2"/>
<proteinExistence type="predicted"/>
<evidence type="ECO:0000313" key="1">
    <source>
        <dbReference type="EMBL" id="KAJ1206468.1"/>
    </source>
</evidence>
<accession>A0AAV7W1K2</accession>
<keyword evidence="2" id="KW-1185">Reference proteome</keyword>
<dbReference type="Proteomes" id="UP001066276">
    <property type="component" value="Chromosome 1_2"/>
</dbReference>
<gene>
    <name evidence="1" type="ORF">NDU88_001873</name>
</gene>
<organism evidence="1 2">
    <name type="scientific">Pleurodeles waltl</name>
    <name type="common">Iberian ribbed newt</name>
    <dbReference type="NCBI Taxonomy" id="8319"/>
    <lineage>
        <taxon>Eukaryota</taxon>
        <taxon>Metazoa</taxon>
        <taxon>Chordata</taxon>
        <taxon>Craniata</taxon>
        <taxon>Vertebrata</taxon>
        <taxon>Euteleostomi</taxon>
        <taxon>Amphibia</taxon>
        <taxon>Batrachia</taxon>
        <taxon>Caudata</taxon>
        <taxon>Salamandroidea</taxon>
        <taxon>Salamandridae</taxon>
        <taxon>Pleurodelinae</taxon>
        <taxon>Pleurodeles</taxon>
    </lineage>
</organism>
<evidence type="ECO:0000313" key="2">
    <source>
        <dbReference type="Proteomes" id="UP001066276"/>
    </source>
</evidence>